<evidence type="ECO:0000256" key="5">
    <source>
        <dbReference type="SAM" id="Phobius"/>
    </source>
</evidence>
<evidence type="ECO:0000313" key="8">
    <source>
        <dbReference type="Proteomes" id="UP000482209"/>
    </source>
</evidence>
<feature type="transmembrane region" description="Helical" evidence="5">
    <location>
        <begin position="6"/>
        <end position="22"/>
    </location>
</feature>
<dbReference type="GO" id="GO:0005262">
    <property type="term" value="F:calcium channel activity"/>
    <property type="evidence" value="ECO:0007669"/>
    <property type="project" value="TreeGrafter"/>
</dbReference>
<dbReference type="InterPro" id="IPR044880">
    <property type="entry name" value="NCX_ion-bd_dom_sf"/>
</dbReference>
<feature type="transmembrane region" description="Helical" evidence="5">
    <location>
        <begin position="236"/>
        <end position="258"/>
    </location>
</feature>
<dbReference type="NCBIfam" id="TIGR00367">
    <property type="entry name" value="calcium/sodium antiporter"/>
    <property type="match status" value="1"/>
</dbReference>
<dbReference type="EMBL" id="VUMT01000023">
    <property type="protein sequence ID" value="MSS64632.1"/>
    <property type="molecule type" value="Genomic_DNA"/>
</dbReference>
<feature type="transmembrane region" description="Helical" evidence="5">
    <location>
        <begin position="202"/>
        <end position="224"/>
    </location>
</feature>
<dbReference type="GO" id="GO:0008273">
    <property type="term" value="F:calcium, potassium:sodium antiporter activity"/>
    <property type="evidence" value="ECO:0007669"/>
    <property type="project" value="TreeGrafter"/>
</dbReference>
<dbReference type="AlphaFoldDB" id="A0A6L5Y0Z3"/>
<evidence type="ECO:0000256" key="1">
    <source>
        <dbReference type="ARBA" id="ARBA00004141"/>
    </source>
</evidence>
<proteinExistence type="predicted"/>
<evidence type="ECO:0000313" key="7">
    <source>
        <dbReference type="EMBL" id="MSS64632.1"/>
    </source>
</evidence>
<gene>
    <name evidence="7" type="ORF">FYJ58_12210</name>
</gene>
<feature type="transmembrane region" description="Helical" evidence="5">
    <location>
        <begin position="129"/>
        <end position="150"/>
    </location>
</feature>
<evidence type="ECO:0000256" key="2">
    <source>
        <dbReference type="ARBA" id="ARBA00022692"/>
    </source>
</evidence>
<keyword evidence="4 5" id="KW-0472">Membrane</keyword>
<feature type="transmembrane region" description="Helical" evidence="5">
    <location>
        <begin position="34"/>
        <end position="61"/>
    </location>
</feature>
<keyword evidence="2 5" id="KW-0812">Transmembrane</keyword>
<organism evidence="7 8">
    <name type="scientific">Velocimicrobium porci</name>
    <dbReference type="NCBI Taxonomy" id="2606634"/>
    <lineage>
        <taxon>Bacteria</taxon>
        <taxon>Bacillati</taxon>
        <taxon>Bacillota</taxon>
        <taxon>Clostridia</taxon>
        <taxon>Lachnospirales</taxon>
        <taxon>Lachnospiraceae</taxon>
        <taxon>Velocimicrobium</taxon>
    </lineage>
</organism>
<dbReference type="Gene3D" id="1.20.1420.30">
    <property type="entry name" value="NCX, central ion-binding region"/>
    <property type="match status" value="1"/>
</dbReference>
<evidence type="ECO:0000259" key="6">
    <source>
        <dbReference type="Pfam" id="PF01699"/>
    </source>
</evidence>
<dbReference type="Proteomes" id="UP000482209">
    <property type="component" value="Unassembled WGS sequence"/>
</dbReference>
<dbReference type="GO" id="GO:0005886">
    <property type="term" value="C:plasma membrane"/>
    <property type="evidence" value="ECO:0007669"/>
    <property type="project" value="TreeGrafter"/>
</dbReference>
<keyword evidence="3 5" id="KW-1133">Transmembrane helix</keyword>
<accession>A0A6L5Y0Z3</accession>
<sequence length="309" mass="32924">MLVYVWLIVGFILLIKGADYFVDGSSGIAKILKVPSVIIGLTIVAMGTSAPECAVSIAAAVKGDNAIAISNVVGSNIFNLVVVCGLCAMIAPMKIDISILKKEFPMSILAGILLWFLCLDGKLGRLDGFLFLIIFVVFLISMVVSAMKVRNGEEENLEQKKIPVPLCLIYISGGLLAIIWGGDLVVDSASEIAKRFGLSQTLIGLTIVAIGTSLPELVTSIVAARKGETGMALGNVVGSNLFNILLVLGLSVFISPIGVGTETLYDLVLLAGMSLVAFAFTWTQKKLSRVEGLVMVSMYVAYMYYICVR</sequence>
<feature type="domain" description="Sodium/calcium exchanger membrane region" evidence="6">
    <location>
        <begin position="169"/>
        <end position="307"/>
    </location>
</feature>
<feature type="domain" description="Sodium/calcium exchanger membrane region" evidence="6">
    <location>
        <begin position="4"/>
        <end position="142"/>
    </location>
</feature>
<feature type="transmembrane region" description="Helical" evidence="5">
    <location>
        <begin position="264"/>
        <end position="283"/>
    </location>
</feature>
<dbReference type="PANTHER" id="PTHR10846:SF8">
    <property type="entry name" value="INNER MEMBRANE PROTEIN YRBG"/>
    <property type="match status" value="1"/>
</dbReference>
<comment type="caution">
    <text evidence="7">The sequence shown here is derived from an EMBL/GenBank/DDBJ whole genome shotgun (WGS) entry which is preliminary data.</text>
</comment>
<keyword evidence="8" id="KW-1185">Reference proteome</keyword>
<name>A0A6L5Y0Z3_9FIRM</name>
<evidence type="ECO:0000256" key="3">
    <source>
        <dbReference type="ARBA" id="ARBA00022989"/>
    </source>
</evidence>
<feature type="transmembrane region" description="Helical" evidence="5">
    <location>
        <begin position="67"/>
        <end position="92"/>
    </location>
</feature>
<comment type="subcellular location">
    <subcellularLocation>
        <location evidence="1">Membrane</location>
        <topology evidence="1">Multi-pass membrane protein</topology>
    </subcellularLocation>
</comment>
<dbReference type="GO" id="GO:0006874">
    <property type="term" value="P:intracellular calcium ion homeostasis"/>
    <property type="evidence" value="ECO:0007669"/>
    <property type="project" value="TreeGrafter"/>
</dbReference>
<dbReference type="PANTHER" id="PTHR10846">
    <property type="entry name" value="SODIUM/POTASSIUM/CALCIUM EXCHANGER"/>
    <property type="match status" value="1"/>
</dbReference>
<feature type="transmembrane region" description="Helical" evidence="5">
    <location>
        <begin position="290"/>
        <end position="306"/>
    </location>
</feature>
<evidence type="ECO:0000256" key="4">
    <source>
        <dbReference type="ARBA" id="ARBA00023136"/>
    </source>
</evidence>
<dbReference type="Pfam" id="PF01699">
    <property type="entry name" value="Na_Ca_ex"/>
    <property type="match status" value="2"/>
</dbReference>
<dbReference type="InterPro" id="IPR004481">
    <property type="entry name" value="K/Na/Ca-exchanger"/>
</dbReference>
<dbReference type="RefSeq" id="WP_154520026.1">
    <property type="nucleotide sequence ID" value="NZ_VUMT01000023.1"/>
</dbReference>
<dbReference type="InterPro" id="IPR004837">
    <property type="entry name" value="NaCa_Exmemb"/>
</dbReference>
<feature type="transmembrane region" description="Helical" evidence="5">
    <location>
        <begin position="162"/>
        <end position="182"/>
    </location>
</feature>
<reference evidence="7 8" key="1">
    <citation type="submission" date="2019-08" db="EMBL/GenBank/DDBJ databases">
        <title>In-depth cultivation of the pig gut microbiome towards novel bacterial diversity and tailored functional studies.</title>
        <authorList>
            <person name="Wylensek D."/>
            <person name="Hitch T.C.A."/>
            <person name="Clavel T."/>
        </authorList>
    </citation>
    <scope>NUCLEOTIDE SEQUENCE [LARGE SCALE GENOMIC DNA]</scope>
    <source>
        <strain evidence="7 8">WCA-693-APC-MOT-I</strain>
    </source>
</reference>
<protein>
    <submittedName>
        <fullName evidence="7">Calcium/sodium antiporter</fullName>
    </submittedName>
</protein>